<comment type="caution">
    <text evidence="7">The sequence shown here is derived from an EMBL/GenBank/DDBJ whole genome shotgun (WGS) entry which is preliminary data.</text>
</comment>
<keyword evidence="5 6" id="KW-0472">Membrane</keyword>
<dbReference type="Pfam" id="PF02104">
    <property type="entry name" value="SURF1"/>
    <property type="match status" value="1"/>
</dbReference>
<dbReference type="RefSeq" id="WP_190236785.1">
    <property type="nucleotide sequence ID" value="NZ_SSOA01000010.1"/>
</dbReference>
<keyword evidence="3 6" id="KW-0812">Transmembrane</keyword>
<evidence type="ECO:0000256" key="6">
    <source>
        <dbReference type="RuleBase" id="RU363076"/>
    </source>
</evidence>
<name>A0A4S3ZR91_9HYPH</name>
<dbReference type="InterPro" id="IPR045214">
    <property type="entry name" value="Surf1/Surf4"/>
</dbReference>
<evidence type="ECO:0000256" key="2">
    <source>
        <dbReference type="ARBA" id="ARBA00007165"/>
    </source>
</evidence>
<evidence type="ECO:0000256" key="4">
    <source>
        <dbReference type="ARBA" id="ARBA00022989"/>
    </source>
</evidence>
<dbReference type="CDD" id="cd06662">
    <property type="entry name" value="SURF1"/>
    <property type="match status" value="1"/>
</dbReference>
<dbReference type="Proteomes" id="UP000310754">
    <property type="component" value="Unassembled WGS sequence"/>
</dbReference>
<dbReference type="GO" id="GO:0005886">
    <property type="term" value="C:plasma membrane"/>
    <property type="evidence" value="ECO:0007669"/>
    <property type="project" value="UniProtKB-SubCell"/>
</dbReference>
<dbReference type="InterPro" id="IPR002994">
    <property type="entry name" value="Surf1/Shy1"/>
</dbReference>
<evidence type="ECO:0000256" key="1">
    <source>
        <dbReference type="ARBA" id="ARBA00004370"/>
    </source>
</evidence>
<feature type="transmembrane region" description="Helical" evidence="6">
    <location>
        <begin position="218"/>
        <end position="239"/>
    </location>
</feature>
<comment type="similarity">
    <text evidence="2 6">Belongs to the SURF1 family.</text>
</comment>
<dbReference type="PROSITE" id="PS50895">
    <property type="entry name" value="SURF1"/>
    <property type="match status" value="1"/>
</dbReference>
<accession>A0A4S3ZR91</accession>
<evidence type="ECO:0000256" key="3">
    <source>
        <dbReference type="ARBA" id="ARBA00022692"/>
    </source>
</evidence>
<proteinExistence type="inferred from homology"/>
<evidence type="ECO:0000313" key="8">
    <source>
        <dbReference type="Proteomes" id="UP000310754"/>
    </source>
</evidence>
<keyword evidence="8" id="KW-1185">Reference proteome</keyword>
<organism evidence="7 8">
    <name type="scientific">Allorhizobium terrae</name>
    <dbReference type="NCBI Taxonomy" id="1848972"/>
    <lineage>
        <taxon>Bacteria</taxon>
        <taxon>Pseudomonadati</taxon>
        <taxon>Pseudomonadota</taxon>
        <taxon>Alphaproteobacteria</taxon>
        <taxon>Hyphomicrobiales</taxon>
        <taxon>Rhizobiaceae</taxon>
        <taxon>Rhizobium/Agrobacterium group</taxon>
        <taxon>Allorhizobium</taxon>
    </lineage>
</organism>
<reference evidence="7 8" key="1">
    <citation type="submission" date="2019-04" db="EMBL/GenBank/DDBJ databases">
        <title>Rhizobium terrae sp. nov., isolated from a paddy soil.</title>
        <authorList>
            <person name="Lin S.-Y."/>
            <person name="Hameed A."/>
            <person name="Huang H.-I."/>
            <person name="Young C.-C."/>
        </authorList>
    </citation>
    <scope>NUCLEOTIDE SEQUENCE [LARGE SCALE GENOMIC DNA]</scope>
    <source>
        <strain evidence="7 8">CC-HIH110</strain>
    </source>
</reference>
<evidence type="ECO:0000313" key="7">
    <source>
        <dbReference type="EMBL" id="THF48077.1"/>
    </source>
</evidence>
<gene>
    <name evidence="7" type="ORF">E6C51_16555</name>
</gene>
<keyword evidence="4 6" id="KW-1133">Transmembrane helix</keyword>
<dbReference type="PANTHER" id="PTHR23427">
    <property type="entry name" value="SURFEIT LOCUS PROTEIN"/>
    <property type="match status" value="1"/>
</dbReference>
<evidence type="ECO:0000256" key="5">
    <source>
        <dbReference type="ARBA" id="ARBA00023136"/>
    </source>
</evidence>
<sequence length="245" mass="27222">MSTAPAPRQSVARKAFLSAFLLLACAAFVALGIWQIERLGWKRDLIARVDSRVHAAPVQAPAPTQWQKINQQDDEYKHIQITGEFDNSKETYVYASTALGAGYWVLTPLTTPDGGETILINRGFVPLDKKSPSTRLDGQIKGTVTVTGLLRLSEPKGTLLRSNVPQDDRWYSRDVAAIAAKRNLSNVAPYFIDADKSDRGDTLPVGGLTQVKFPNSHLQYAITWFAMAFMTLAFLWYLLRHSPKS</sequence>
<comment type="subcellular location">
    <subcellularLocation>
        <location evidence="6">Cell membrane</location>
        <topology evidence="6">Multi-pass membrane protein</topology>
    </subcellularLocation>
    <subcellularLocation>
        <location evidence="1">Membrane</location>
    </subcellularLocation>
</comment>
<dbReference type="AlphaFoldDB" id="A0A4S3ZR91"/>
<keyword evidence="6" id="KW-1003">Cell membrane</keyword>
<comment type="caution">
    <text evidence="6">Lacks conserved residue(s) required for the propagation of feature annotation.</text>
</comment>
<protein>
    <recommendedName>
        <fullName evidence="6">SURF1-like protein</fullName>
    </recommendedName>
</protein>
<dbReference type="PANTHER" id="PTHR23427:SF2">
    <property type="entry name" value="SURFEIT LOCUS PROTEIN 1"/>
    <property type="match status" value="1"/>
</dbReference>
<dbReference type="EMBL" id="SSOA01000010">
    <property type="protein sequence ID" value="THF48077.1"/>
    <property type="molecule type" value="Genomic_DNA"/>
</dbReference>